<evidence type="ECO:0000256" key="1">
    <source>
        <dbReference type="ARBA" id="ARBA00022729"/>
    </source>
</evidence>
<sequence>MQVQKQKQKQLQLQTMILIKIFIFILFYWDLYECKNIVSITNHVDEHGVTHRQIVLSKLPIHTKVSHRDNIEHKRMQESFNNMAPLDTTLSISKRVDIFNSYLRNVKETFNLISEAQGRGRIMSEQGGYLVLTPLNEAIFELKLKPWEFPRDIHRMEGQDKDEIEVEEAINENIKDFINAHVVKLPSLKNLAWENANDNEAVVHLQSLSSADIRLKSDDEGLMVCGDGNTWIRVGHIEKCSNGVIMFINKSLVIP</sequence>
<dbReference type="EMBL" id="HE806325">
    <property type="protein sequence ID" value="CCH63079.1"/>
    <property type="molecule type" value="Genomic_DNA"/>
</dbReference>
<dbReference type="PANTHER" id="PTHR28156">
    <property type="entry name" value="FAS1 DOMAIN-CONTAINING PROTEIN YDR262W"/>
    <property type="match status" value="1"/>
</dbReference>
<keyword evidence="2" id="KW-0472">Membrane</keyword>
<dbReference type="KEGG" id="tbl:TBLA_0J00810"/>
<dbReference type="InterPro" id="IPR036378">
    <property type="entry name" value="FAS1_dom_sf"/>
</dbReference>
<keyword evidence="2" id="KW-0812">Transmembrane</keyword>
<dbReference type="SUPFAM" id="SSF82153">
    <property type="entry name" value="FAS1 domain"/>
    <property type="match status" value="1"/>
</dbReference>
<evidence type="ECO:0000313" key="4">
    <source>
        <dbReference type="Proteomes" id="UP000002866"/>
    </source>
</evidence>
<dbReference type="GeneID" id="14498262"/>
<dbReference type="STRING" id="1071380.I2H9M7"/>
<name>I2H9M7_HENB6</name>
<dbReference type="HOGENOM" id="CLU_076942_0_0_1"/>
<proteinExistence type="predicted"/>
<evidence type="ECO:0008006" key="5">
    <source>
        <dbReference type="Google" id="ProtNLM"/>
    </source>
</evidence>
<feature type="transmembrane region" description="Helical" evidence="2">
    <location>
        <begin position="12"/>
        <end position="29"/>
    </location>
</feature>
<reference evidence="3 4" key="1">
    <citation type="journal article" date="2011" name="Proc. Natl. Acad. Sci. U.S.A.">
        <title>Evolutionary erosion of yeast sex chromosomes by mating-type switching accidents.</title>
        <authorList>
            <person name="Gordon J.L."/>
            <person name="Armisen D."/>
            <person name="Proux-Wera E."/>
            <person name="Oheigeartaigh S.S."/>
            <person name="Byrne K.P."/>
            <person name="Wolfe K.H."/>
        </authorList>
    </citation>
    <scope>NUCLEOTIDE SEQUENCE [LARGE SCALE GENOMIC DNA]</scope>
    <source>
        <strain evidence="4">ATCC 34711 / CBS 6284 / DSM 70876 / NBRC 10599 / NRRL Y-10934 / UCD 77-7</strain>
    </source>
</reference>
<keyword evidence="4" id="KW-1185">Reference proteome</keyword>
<evidence type="ECO:0000313" key="3">
    <source>
        <dbReference type="EMBL" id="CCH63079.1"/>
    </source>
</evidence>
<gene>
    <name evidence="3" type="primary">TBLA0J00810</name>
    <name evidence="3" type="ORF">TBLA_0J00810</name>
</gene>
<dbReference type="Proteomes" id="UP000002866">
    <property type="component" value="Chromosome 10"/>
</dbReference>
<dbReference type="RefSeq" id="XP_004182598.1">
    <property type="nucleotide sequence ID" value="XM_004182550.1"/>
</dbReference>
<dbReference type="OMA" id="WIRVGHI"/>
<dbReference type="AlphaFoldDB" id="I2H9M7"/>
<organism evidence="3 4">
    <name type="scientific">Henningerozyma blattae (strain ATCC 34711 / CBS 6284 / DSM 70876 / NBRC 10599 / NRRL Y-10934 / UCD 77-7)</name>
    <name type="common">Yeast</name>
    <name type="synonym">Tetrapisispora blattae</name>
    <dbReference type="NCBI Taxonomy" id="1071380"/>
    <lineage>
        <taxon>Eukaryota</taxon>
        <taxon>Fungi</taxon>
        <taxon>Dikarya</taxon>
        <taxon>Ascomycota</taxon>
        <taxon>Saccharomycotina</taxon>
        <taxon>Saccharomycetes</taxon>
        <taxon>Saccharomycetales</taxon>
        <taxon>Saccharomycetaceae</taxon>
        <taxon>Henningerozyma</taxon>
    </lineage>
</organism>
<dbReference type="PANTHER" id="PTHR28156:SF1">
    <property type="entry name" value="FAS1 DOMAIN-CONTAINING PROTEIN YDR262W"/>
    <property type="match status" value="1"/>
</dbReference>
<dbReference type="OrthoDB" id="5551751at2759"/>
<dbReference type="FunCoup" id="I2H9M7">
    <property type="interactions" value="22"/>
</dbReference>
<dbReference type="eggNOG" id="ENOG502S3U5">
    <property type="taxonomic scope" value="Eukaryota"/>
</dbReference>
<dbReference type="InterPro" id="IPR040200">
    <property type="entry name" value="Mug57-like"/>
</dbReference>
<evidence type="ECO:0000256" key="2">
    <source>
        <dbReference type="SAM" id="Phobius"/>
    </source>
</evidence>
<dbReference type="InParanoid" id="I2H9M7"/>
<accession>I2H9M7</accession>
<keyword evidence="2" id="KW-1133">Transmembrane helix</keyword>
<keyword evidence="1" id="KW-0732">Signal</keyword>
<protein>
    <recommendedName>
        <fullName evidence="5">FAS1 domain-containing protein</fullName>
    </recommendedName>
</protein>